<dbReference type="PANTHER" id="PTHR35091">
    <property type="entry name" value="FLAGELLAR PROTEIN FLIL"/>
    <property type="match status" value="1"/>
</dbReference>
<evidence type="ECO:0000256" key="4">
    <source>
        <dbReference type="ARBA" id="ARBA00022475"/>
    </source>
</evidence>
<accession>A0ABT8YDV0</accession>
<keyword evidence="12" id="KW-0282">Flagellum</keyword>
<gene>
    <name evidence="12" type="ORF">Q4F19_19250</name>
</gene>
<keyword evidence="12" id="KW-0969">Cilium</keyword>
<keyword evidence="12" id="KW-0966">Cell projection</keyword>
<evidence type="ECO:0000256" key="6">
    <source>
        <dbReference type="ARBA" id="ARBA00022692"/>
    </source>
</evidence>
<evidence type="ECO:0000256" key="9">
    <source>
        <dbReference type="ARBA" id="ARBA00023136"/>
    </source>
</evidence>
<dbReference type="RefSeq" id="WP_303546173.1">
    <property type="nucleotide sequence ID" value="NZ_JAUOTP010000011.1"/>
</dbReference>
<dbReference type="Proteomes" id="UP001169764">
    <property type="component" value="Unassembled WGS sequence"/>
</dbReference>
<evidence type="ECO:0000256" key="2">
    <source>
        <dbReference type="ARBA" id="ARBA00004162"/>
    </source>
</evidence>
<evidence type="ECO:0000256" key="3">
    <source>
        <dbReference type="ARBA" id="ARBA00008281"/>
    </source>
</evidence>
<keyword evidence="7 10" id="KW-0283">Flagellar rotation</keyword>
<evidence type="ECO:0000313" key="13">
    <source>
        <dbReference type="Proteomes" id="UP001169764"/>
    </source>
</evidence>
<evidence type="ECO:0000256" key="7">
    <source>
        <dbReference type="ARBA" id="ARBA00022779"/>
    </source>
</evidence>
<organism evidence="12 13">
    <name type="scientific">Sphingomonas natans</name>
    <dbReference type="NCBI Taxonomy" id="3063330"/>
    <lineage>
        <taxon>Bacteria</taxon>
        <taxon>Pseudomonadati</taxon>
        <taxon>Pseudomonadota</taxon>
        <taxon>Alphaproteobacteria</taxon>
        <taxon>Sphingomonadales</taxon>
        <taxon>Sphingomonadaceae</taxon>
        <taxon>Sphingomonas</taxon>
    </lineage>
</organism>
<dbReference type="PANTHER" id="PTHR35091:SF2">
    <property type="entry name" value="FLAGELLAR PROTEIN FLIL"/>
    <property type="match status" value="1"/>
</dbReference>
<evidence type="ECO:0000256" key="1">
    <source>
        <dbReference type="ARBA" id="ARBA00002254"/>
    </source>
</evidence>
<evidence type="ECO:0000313" key="12">
    <source>
        <dbReference type="EMBL" id="MDO6416528.1"/>
    </source>
</evidence>
<comment type="caution">
    <text evidence="12">The sequence shown here is derived from an EMBL/GenBank/DDBJ whole genome shotgun (WGS) entry which is preliminary data.</text>
</comment>
<keyword evidence="9 10" id="KW-0472">Membrane</keyword>
<evidence type="ECO:0000256" key="5">
    <source>
        <dbReference type="ARBA" id="ARBA00022500"/>
    </source>
</evidence>
<dbReference type="Pfam" id="PF03748">
    <property type="entry name" value="FliL"/>
    <property type="match status" value="1"/>
</dbReference>
<reference evidence="12" key="1">
    <citation type="submission" date="2023-07" db="EMBL/GenBank/DDBJ databases">
        <authorList>
            <person name="Kim M."/>
        </authorList>
    </citation>
    <scope>NUCLEOTIDE SEQUENCE</scope>
    <source>
        <strain evidence="12">BIUV-7</strain>
    </source>
</reference>
<sequence length="211" mass="21874">MSDAAEPKPKKKGGLVKKLVMFGVLPLVLIGGGAGAGLWAAGKTGGSAHEKKEDPNRPKLMLKSEDGHSAGAEGGHGEGGGEKSNISGGGGVPDTGPEPANPDPSQYQATFYSMDAPFTSNLADTDGFLQVGIGVSTFYDMKVIDNLKAADMPVRSAVLQVLAQQSAEALNTPQGKADLRKQLRDAINKTLKENEGFGGVGDVFFTSFIIQ</sequence>
<dbReference type="InterPro" id="IPR005503">
    <property type="entry name" value="FliL"/>
</dbReference>
<evidence type="ECO:0000256" key="11">
    <source>
        <dbReference type="SAM" id="MobiDB-lite"/>
    </source>
</evidence>
<evidence type="ECO:0000256" key="10">
    <source>
        <dbReference type="RuleBase" id="RU364125"/>
    </source>
</evidence>
<keyword evidence="4" id="KW-1003">Cell membrane</keyword>
<protein>
    <recommendedName>
        <fullName evidence="10">Flagellar protein FliL</fullName>
    </recommendedName>
</protein>
<proteinExistence type="inferred from homology"/>
<evidence type="ECO:0000256" key="8">
    <source>
        <dbReference type="ARBA" id="ARBA00022989"/>
    </source>
</evidence>
<keyword evidence="6 10" id="KW-0812">Transmembrane</keyword>
<keyword evidence="10" id="KW-0997">Cell inner membrane</keyword>
<feature type="transmembrane region" description="Helical" evidence="10">
    <location>
        <begin position="20"/>
        <end position="42"/>
    </location>
</feature>
<comment type="function">
    <text evidence="1 10">Controls the rotational direction of flagella during chemotaxis.</text>
</comment>
<name>A0ABT8YDV0_9SPHN</name>
<keyword evidence="8 10" id="KW-1133">Transmembrane helix</keyword>
<keyword evidence="13" id="KW-1185">Reference proteome</keyword>
<feature type="compositionally biased region" description="Basic and acidic residues" evidence="11">
    <location>
        <begin position="48"/>
        <end position="68"/>
    </location>
</feature>
<comment type="similarity">
    <text evidence="3 10">Belongs to the FliL family.</text>
</comment>
<keyword evidence="5 10" id="KW-0145">Chemotaxis</keyword>
<dbReference type="EMBL" id="JAUOTP010000011">
    <property type="protein sequence ID" value="MDO6416528.1"/>
    <property type="molecule type" value="Genomic_DNA"/>
</dbReference>
<feature type="region of interest" description="Disordered" evidence="11">
    <location>
        <begin position="41"/>
        <end position="108"/>
    </location>
</feature>
<comment type="subcellular location">
    <subcellularLocation>
        <location evidence="10">Cell inner membrane</location>
    </subcellularLocation>
    <subcellularLocation>
        <location evidence="2">Cell membrane</location>
        <topology evidence="2">Single-pass membrane protein</topology>
    </subcellularLocation>
</comment>